<dbReference type="AlphaFoldDB" id="A0A0L6UAS6"/>
<reference evidence="1 2" key="1">
    <citation type="submission" date="2015-08" db="EMBL/GenBank/DDBJ databases">
        <title>Next Generation Sequencing and Analysis of the Genome of Puccinia sorghi L Schw, the Causal Agent of Maize Common Rust.</title>
        <authorList>
            <person name="Rochi L."/>
            <person name="Burguener G."/>
            <person name="Darino M."/>
            <person name="Turjanski A."/>
            <person name="Kreff E."/>
            <person name="Dieguez M.J."/>
            <person name="Sacco F."/>
        </authorList>
    </citation>
    <scope>NUCLEOTIDE SEQUENCE [LARGE SCALE GENOMIC DNA]</scope>
    <source>
        <strain evidence="1 2">RO10H11247</strain>
    </source>
</reference>
<name>A0A0L6UAS6_9BASI</name>
<keyword evidence="2" id="KW-1185">Reference proteome</keyword>
<sequence>ELANPVVRAHLNFYPHETYGKNVFASYQSMKWLAHLGREY</sequence>
<accession>A0A0L6UAS6</accession>
<protein>
    <submittedName>
        <fullName evidence="1">Uncharacterized protein</fullName>
    </submittedName>
</protein>
<evidence type="ECO:0000313" key="2">
    <source>
        <dbReference type="Proteomes" id="UP000037035"/>
    </source>
</evidence>
<proteinExistence type="predicted"/>
<comment type="caution">
    <text evidence="1">The sequence shown here is derived from an EMBL/GenBank/DDBJ whole genome shotgun (WGS) entry which is preliminary data.</text>
</comment>
<gene>
    <name evidence="1" type="ORF">VP01_7964g2</name>
</gene>
<organism evidence="1 2">
    <name type="scientific">Puccinia sorghi</name>
    <dbReference type="NCBI Taxonomy" id="27349"/>
    <lineage>
        <taxon>Eukaryota</taxon>
        <taxon>Fungi</taxon>
        <taxon>Dikarya</taxon>
        <taxon>Basidiomycota</taxon>
        <taxon>Pucciniomycotina</taxon>
        <taxon>Pucciniomycetes</taxon>
        <taxon>Pucciniales</taxon>
        <taxon>Pucciniaceae</taxon>
        <taxon>Puccinia</taxon>
    </lineage>
</organism>
<dbReference type="VEuPathDB" id="FungiDB:VP01_7964g2"/>
<dbReference type="OrthoDB" id="2507436at2759"/>
<dbReference type="EMBL" id="LAVV01013454">
    <property type="protein sequence ID" value="KNZ45631.1"/>
    <property type="molecule type" value="Genomic_DNA"/>
</dbReference>
<evidence type="ECO:0000313" key="1">
    <source>
        <dbReference type="EMBL" id="KNZ45631.1"/>
    </source>
</evidence>
<dbReference type="Proteomes" id="UP000037035">
    <property type="component" value="Unassembled WGS sequence"/>
</dbReference>
<feature type="non-terminal residue" evidence="1">
    <location>
        <position position="1"/>
    </location>
</feature>